<dbReference type="AlphaFoldDB" id="A0A382EII5"/>
<feature type="domain" description="ChsH2 rubredoxin-like zinc ribbon" evidence="1">
    <location>
        <begin position="18"/>
        <end position="41"/>
    </location>
</feature>
<accession>A0A382EII5</accession>
<dbReference type="InterPro" id="IPR022002">
    <property type="entry name" value="ChsH2_Znr"/>
</dbReference>
<dbReference type="Pfam" id="PF12172">
    <property type="entry name" value="zf-ChsH2"/>
    <property type="match status" value="1"/>
</dbReference>
<name>A0A382EII5_9ZZZZ</name>
<proteinExistence type="predicted"/>
<evidence type="ECO:0000313" key="2">
    <source>
        <dbReference type="EMBL" id="SVB49874.1"/>
    </source>
</evidence>
<protein>
    <recommendedName>
        <fullName evidence="1">ChsH2 rubredoxin-like zinc ribbon domain-containing protein</fullName>
    </recommendedName>
</protein>
<sequence>MYDFEDEAEGSDSSEAEGTHCDACGEWLEPGRKWCPTCGSDR</sequence>
<dbReference type="EMBL" id="UINC01044423">
    <property type="protein sequence ID" value="SVB49874.1"/>
    <property type="molecule type" value="Genomic_DNA"/>
</dbReference>
<organism evidence="2">
    <name type="scientific">marine metagenome</name>
    <dbReference type="NCBI Taxonomy" id="408172"/>
    <lineage>
        <taxon>unclassified sequences</taxon>
        <taxon>metagenomes</taxon>
        <taxon>ecological metagenomes</taxon>
    </lineage>
</organism>
<gene>
    <name evidence="2" type="ORF">METZ01_LOCUS202728</name>
</gene>
<evidence type="ECO:0000259" key="1">
    <source>
        <dbReference type="Pfam" id="PF12172"/>
    </source>
</evidence>
<reference evidence="2" key="1">
    <citation type="submission" date="2018-05" db="EMBL/GenBank/DDBJ databases">
        <authorList>
            <person name="Lanie J.A."/>
            <person name="Ng W.-L."/>
            <person name="Kazmierczak K.M."/>
            <person name="Andrzejewski T.M."/>
            <person name="Davidsen T.M."/>
            <person name="Wayne K.J."/>
            <person name="Tettelin H."/>
            <person name="Glass J.I."/>
            <person name="Rusch D."/>
            <person name="Podicherti R."/>
            <person name="Tsui H.-C.T."/>
            <person name="Winkler M.E."/>
        </authorList>
    </citation>
    <scope>NUCLEOTIDE SEQUENCE</scope>
</reference>